<comment type="caution">
    <text evidence="2">The sequence shown here is derived from an EMBL/GenBank/DDBJ whole genome shotgun (WGS) entry which is preliminary data.</text>
</comment>
<dbReference type="EMBL" id="RCMV01001005">
    <property type="protein sequence ID" value="KAG3211046.1"/>
    <property type="molecule type" value="Genomic_DNA"/>
</dbReference>
<dbReference type="EMBL" id="RCMK01002671">
    <property type="protein sequence ID" value="KAG2879397.1"/>
    <property type="molecule type" value="Genomic_DNA"/>
</dbReference>
<accession>A0A8T1JF05</accession>
<evidence type="ECO:0000313" key="3">
    <source>
        <dbReference type="Proteomes" id="UP000760860"/>
    </source>
</evidence>
<sequence length="65" mass="7124">MQNTAVGRLVGEYPVFPTEEINEIGPANARGRDFTRPVEKCVEGGHYVRQTESFGVIAPDDTDAD</sequence>
<dbReference type="AlphaFoldDB" id="A0A8T1JF05"/>
<name>A0A8T1JF05_9STRA</name>
<evidence type="ECO:0000313" key="1">
    <source>
        <dbReference type="EMBL" id="KAG2879397.1"/>
    </source>
</evidence>
<dbReference type="Proteomes" id="UP000760860">
    <property type="component" value="Unassembled WGS sequence"/>
</dbReference>
<gene>
    <name evidence="1" type="ORF">PC117_g26776</name>
    <name evidence="2" type="ORF">PC129_g17964</name>
</gene>
<protein>
    <submittedName>
        <fullName evidence="2">Uncharacterized protein</fullName>
    </submittedName>
</protein>
<proteinExistence type="predicted"/>
<organism evidence="2 3">
    <name type="scientific">Phytophthora cactorum</name>
    <dbReference type="NCBI Taxonomy" id="29920"/>
    <lineage>
        <taxon>Eukaryota</taxon>
        <taxon>Sar</taxon>
        <taxon>Stramenopiles</taxon>
        <taxon>Oomycota</taxon>
        <taxon>Peronosporomycetes</taxon>
        <taxon>Peronosporales</taxon>
        <taxon>Peronosporaceae</taxon>
        <taxon>Phytophthora</taxon>
    </lineage>
</organism>
<evidence type="ECO:0000313" key="2">
    <source>
        <dbReference type="EMBL" id="KAG3211046.1"/>
    </source>
</evidence>
<dbReference type="Proteomes" id="UP000736787">
    <property type="component" value="Unassembled WGS sequence"/>
</dbReference>
<reference evidence="2" key="1">
    <citation type="submission" date="2018-05" db="EMBL/GenBank/DDBJ databases">
        <title>Effector identification in a new, highly contiguous assembly of the strawberry crown rot pathogen Phytophthora cactorum.</title>
        <authorList>
            <person name="Armitage A.D."/>
            <person name="Nellist C.F."/>
            <person name="Bates H."/>
            <person name="Vickerstaff R.J."/>
            <person name="Harrison R.J."/>
        </authorList>
    </citation>
    <scope>NUCLEOTIDE SEQUENCE</scope>
    <source>
        <strain evidence="1">4040</strain>
        <strain evidence="2">P421</strain>
    </source>
</reference>